<keyword evidence="2" id="KW-1185">Reference proteome</keyword>
<accession>A0ABX8V0T2</accession>
<dbReference type="PANTHER" id="PTHR43611">
    <property type="entry name" value="ALPHA-D-GLUCOSE 1-PHOSPHATE PHOSPHATASE"/>
    <property type="match status" value="1"/>
</dbReference>
<reference evidence="1 2" key="1">
    <citation type="journal article" date="2022" name="bioRxiv">
        <title>Ecology and evolution of chlamydial symbionts of arthropods.</title>
        <authorList>
            <person name="Halter T."/>
            <person name="Koestlbacher S."/>
            <person name="Collingro A."/>
            <person name="Sixt B.S."/>
            <person name="Toenshoff E.R."/>
            <person name="Hendrickx F."/>
            <person name="Kostanjsek R."/>
            <person name="Horn M."/>
        </authorList>
    </citation>
    <scope>NUCLEOTIDE SEQUENCE [LARGE SCALE GENOMIC DNA]</scope>
    <source>
        <strain evidence="1">W744xW776</strain>
    </source>
</reference>
<dbReference type="Pfam" id="PF13419">
    <property type="entry name" value="HAD_2"/>
    <property type="match status" value="1"/>
</dbReference>
<dbReference type="EMBL" id="CP075587">
    <property type="protein sequence ID" value="QYF48842.1"/>
    <property type="molecule type" value="Genomic_DNA"/>
</dbReference>
<dbReference type="PANTHER" id="PTHR43611:SF3">
    <property type="entry name" value="FLAVIN MONONUCLEOTIDE HYDROLASE 1, CHLOROPLATIC"/>
    <property type="match status" value="1"/>
</dbReference>
<dbReference type="CDD" id="cd02603">
    <property type="entry name" value="HAD_sEH-N_like"/>
    <property type="match status" value="1"/>
</dbReference>
<keyword evidence="1" id="KW-0378">Hydrolase</keyword>
<gene>
    <name evidence="1" type="ORF">RHABOEDO_001068</name>
</gene>
<dbReference type="SFLD" id="SFLDG01129">
    <property type="entry name" value="C1.5:_HAD__Beta-PGM__Phosphata"/>
    <property type="match status" value="1"/>
</dbReference>
<dbReference type="InterPro" id="IPR006439">
    <property type="entry name" value="HAD-SF_hydro_IA"/>
</dbReference>
<organism evidence="1 2">
    <name type="scientific">Candidatus Rhabdochlamydia oedothoracis</name>
    <dbReference type="NCBI Taxonomy" id="2720720"/>
    <lineage>
        <taxon>Bacteria</taxon>
        <taxon>Pseudomonadati</taxon>
        <taxon>Chlamydiota</taxon>
        <taxon>Chlamydiia</taxon>
        <taxon>Parachlamydiales</taxon>
        <taxon>Candidatus Rhabdochlamydiaceae</taxon>
        <taxon>Candidatus Rhabdochlamydia</taxon>
    </lineage>
</organism>
<dbReference type="EC" id="3.1.3.10" evidence="1"/>
<dbReference type="GO" id="GO:0008877">
    <property type="term" value="F:glucose-1-phosphatase activity"/>
    <property type="evidence" value="ECO:0007669"/>
    <property type="project" value="UniProtKB-EC"/>
</dbReference>
<name>A0ABX8V0T2_9BACT</name>
<dbReference type="Gene3D" id="3.40.50.1000">
    <property type="entry name" value="HAD superfamily/HAD-like"/>
    <property type="match status" value="1"/>
</dbReference>
<dbReference type="Gene3D" id="1.10.150.240">
    <property type="entry name" value="Putative phosphatase, domain 2"/>
    <property type="match status" value="1"/>
</dbReference>
<sequence>MSWIHFYHMKYTVFFDLGNVLLFFDHHKMKQQVATCCNLSLEEISFLFQKYLDDYERGFITTQTLYSDLLELGGKPISFTDFTHALSNIFQPNLPVIAFLEKMKARGVKLFLLSNTCDAHFSFAQKHFAFLQLFDGFVLSYEVGARKPEKEIYQKALEIGNCSYKECFYIDDVPDFVQAARSLNIDSEIYLKPEILHHHLIQRGIL</sequence>
<dbReference type="InterPro" id="IPR041492">
    <property type="entry name" value="HAD_2"/>
</dbReference>
<dbReference type="InterPro" id="IPR023198">
    <property type="entry name" value="PGP-like_dom2"/>
</dbReference>
<protein>
    <submittedName>
        <fullName evidence="1">Alpha-D-glucose 1-phosphate phosphatase YihX</fullName>
        <ecNumber evidence="1">3.1.3.10</ecNumber>
    </submittedName>
</protein>
<dbReference type="InterPro" id="IPR023214">
    <property type="entry name" value="HAD_sf"/>
</dbReference>
<evidence type="ECO:0000313" key="2">
    <source>
        <dbReference type="Proteomes" id="UP000826014"/>
    </source>
</evidence>
<proteinExistence type="predicted"/>
<dbReference type="NCBIfam" id="TIGR01509">
    <property type="entry name" value="HAD-SF-IA-v3"/>
    <property type="match status" value="1"/>
</dbReference>
<dbReference type="InterPro" id="IPR036412">
    <property type="entry name" value="HAD-like_sf"/>
</dbReference>
<evidence type="ECO:0000313" key="1">
    <source>
        <dbReference type="EMBL" id="QYF48842.1"/>
    </source>
</evidence>
<dbReference type="SFLD" id="SFLDS00003">
    <property type="entry name" value="Haloacid_Dehalogenase"/>
    <property type="match status" value="1"/>
</dbReference>
<dbReference type="SUPFAM" id="SSF56784">
    <property type="entry name" value="HAD-like"/>
    <property type="match status" value="1"/>
</dbReference>
<dbReference type="Proteomes" id="UP000826014">
    <property type="component" value="Chromosome"/>
</dbReference>